<feature type="transmembrane region" description="Helical" evidence="4">
    <location>
        <begin position="46"/>
        <end position="62"/>
    </location>
</feature>
<dbReference type="GO" id="GO:0000155">
    <property type="term" value="F:phosphorelay sensor kinase activity"/>
    <property type="evidence" value="ECO:0007669"/>
    <property type="project" value="InterPro"/>
</dbReference>
<dbReference type="EC" id="2.7.13.3" evidence="6"/>
<dbReference type="Gene3D" id="1.20.5.1930">
    <property type="match status" value="1"/>
</dbReference>
<dbReference type="InterPro" id="IPR011712">
    <property type="entry name" value="Sig_transdc_His_kin_sub3_dim/P"/>
</dbReference>
<keyword evidence="7" id="KW-1185">Reference proteome</keyword>
<dbReference type="InterPro" id="IPR036890">
    <property type="entry name" value="HATPase_C_sf"/>
</dbReference>
<gene>
    <name evidence="6" type="ORF">TL08_05505</name>
</gene>
<keyword evidence="4" id="KW-0812">Transmembrane</keyword>
<protein>
    <submittedName>
        <fullName evidence="6">Signal transduction histidine kinase</fullName>
        <ecNumber evidence="6">2.7.13.3</ecNumber>
    </submittedName>
</protein>
<feature type="domain" description="Signal transduction histidine kinase subgroup 3 dimerisation and phosphoacceptor" evidence="5">
    <location>
        <begin position="193"/>
        <end position="256"/>
    </location>
</feature>
<keyword evidence="4" id="KW-0472">Membrane</keyword>
<keyword evidence="1 6" id="KW-0808">Transferase</keyword>
<dbReference type="GO" id="GO:0046983">
    <property type="term" value="F:protein dimerization activity"/>
    <property type="evidence" value="ECO:0007669"/>
    <property type="project" value="InterPro"/>
</dbReference>
<evidence type="ECO:0000259" key="5">
    <source>
        <dbReference type="Pfam" id="PF07730"/>
    </source>
</evidence>
<feature type="transmembrane region" description="Helical" evidence="4">
    <location>
        <begin position="21"/>
        <end position="40"/>
    </location>
</feature>
<evidence type="ECO:0000256" key="3">
    <source>
        <dbReference type="ARBA" id="ARBA00023012"/>
    </source>
</evidence>
<feature type="transmembrane region" description="Helical" evidence="4">
    <location>
        <begin position="118"/>
        <end position="138"/>
    </location>
</feature>
<dbReference type="KEGG" id="ahm:TL08_05505"/>
<keyword evidence="4" id="KW-1133">Transmembrane helix</keyword>
<dbReference type="PANTHER" id="PTHR24421">
    <property type="entry name" value="NITRATE/NITRITE SENSOR PROTEIN NARX-RELATED"/>
    <property type="match status" value="1"/>
</dbReference>
<dbReference type="Pfam" id="PF07730">
    <property type="entry name" value="HisKA_3"/>
    <property type="match status" value="1"/>
</dbReference>
<evidence type="ECO:0000313" key="6">
    <source>
        <dbReference type="EMBL" id="AOS61928.1"/>
    </source>
</evidence>
<proteinExistence type="predicted"/>
<dbReference type="Gene3D" id="3.30.565.10">
    <property type="entry name" value="Histidine kinase-like ATPase, C-terminal domain"/>
    <property type="match status" value="1"/>
</dbReference>
<evidence type="ECO:0000256" key="4">
    <source>
        <dbReference type="SAM" id="Phobius"/>
    </source>
</evidence>
<feature type="transmembrane region" description="Helical" evidence="4">
    <location>
        <begin position="144"/>
        <end position="167"/>
    </location>
</feature>
<name>A0AAC9HMH4_9PSEU</name>
<accession>A0AAC9HMH4</accession>
<organism evidence="6 7">
    <name type="scientific">Actinoalloteichus hymeniacidonis</name>
    <dbReference type="NCBI Taxonomy" id="340345"/>
    <lineage>
        <taxon>Bacteria</taxon>
        <taxon>Bacillati</taxon>
        <taxon>Actinomycetota</taxon>
        <taxon>Actinomycetes</taxon>
        <taxon>Pseudonocardiales</taxon>
        <taxon>Pseudonocardiaceae</taxon>
        <taxon>Actinoalloteichus</taxon>
    </lineage>
</organism>
<sequence length="386" mass="41515">MIALPKDEQENPSSTRGRLRRLNVISVLAALGPAGILLVAVESQTWVHAAILSAGVAAGLLAAQRWAMGDLERFAVPCLVVTLSVWVAGAFIADAPSASYGTTILAPLVISALPRHRVIATVGFVAFAGLIGLGRLLVTEGDTVRIVVFFAFLPAVIISITTGLMAANRAFMALFEEVEQAREREGEVAVARERARFASDLHDIQGHTLHVVKLKVALAEKLVRVDVDRAAEELREVHALVGDTIKQTKELAYAQRQLNLSAELENAKNLFEAAGIRVRVTRQAEVDPGVSQLLGQVLRETTTNILRHAEAKQVRITLSAGGIVIVNDGAPDEPLPNLRGLATLRERLAGSGGELDVQQQDGSFHTIARFPNLRRTAETEAGKNSR</sequence>
<feature type="transmembrane region" description="Helical" evidence="4">
    <location>
        <begin position="74"/>
        <end position="92"/>
    </location>
</feature>
<evidence type="ECO:0000256" key="1">
    <source>
        <dbReference type="ARBA" id="ARBA00022679"/>
    </source>
</evidence>
<dbReference type="GO" id="GO:0016020">
    <property type="term" value="C:membrane"/>
    <property type="evidence" value="ECO:0007669"/>
    <property type="project" value="InterPro"/>
</dbReference>
<dbReference type="EMBL" id="CP014859">
    <property type="protein sequence ID" value="AOS61928.1"/>
    <property type="molecule type" value="Genomic_DNA"/>
</dbReference>
<keyword evidence="3" id="KW-0902">Two-component regulatory system</keyword>
<keyword evidence="2 6" id="KW-0418">Kinase</keyword>
<dbReference type="InterPro" id="IPR050482">
    <property type="entry name" value="Sensor_HK_TwoCompSys"/>
</dbReference>
<dbReference type="PANTHER" id="PTHR24421:SF63">
    <property type="entry name" value="SENSOR HISTIDINE KINASE DESK"/>
    <property type="match status" value="1"/>
</dbReference>
<dbReference type="RefSeq" id="WP_216637795.1">
    <property type="nucleotide sequence ID" value="NZ_CP014859.1"/>
</dbReference>
<evidence type="ECO:0000313" key="7">
    <source>
        <dbReference type="Proteomes" id="UP000095210"/>
    </source>
</evidence>
<evidence type="ECO:0000256" key="2">
    <source>
        <dbReference type="ARBA" id="ARBA00022777"/>
    </source>
</evidence>
<dbReference type="Proteomes" id="UP000095210">
    <property type="component" value="Chromosome"/>
</dbReference>
<reference evidence="7" key="1">
    <citation type="submission" date="2016-03" db="EMBL/GenBank/DDBJ databases">
        <title>Complete genome sequence of the type strain Actinoalloteichus hymeniacidonis DSM 45092.</title>
        <authorList>
            <person name="Schaffert L."/>
            <person name="Albersmeier A."/>
            <person name="Winkler A."/>
            <person name="Kalinowski J."/>
            <person name="Zotchev S."/>
            <person name="Ruckert C."/>
        </authorList>
    </citation>
    <scope>NUCLEOTIDE SEQUENCE [LARGE SCALE GENOMIC DNA]</scope>
    <source>
        <strain evidence="7">HPA177(T) (DSM 45092(T))</strain>
    </source>
</reference>
<dbReference type="AlphaFoldDB" id="A0AAC9HMH4"/>